<dbReference type="AlphaFoldDB" id="A0AB39HHQ1"/>
<keyword evidence="10" id="KW-0472">Membrane</keyword>
<evidence type="ECO:0000256" key="5">
    <source>
        <dbReference type="ARBA" id="ARBA00022496"/>
    </source>
</evidence>
<dbReference type="GO" id="GO:0016887">
    <property type="term" value="F:ATP hydrolysis activity"/>
    <property type="evidence" value="ECO:0007669"/>
    <property type="project" value="InterPro"/>
</dbReference>
<dbReference type="InterPro" id="IPR027417">
    <property type="entry name" value="P-loop_NTPase"/>
</dbReference>
<evidence type="ECO:0000256" key="9">
    <source>
        <dbReference type="ARBA" id="ARBA00023065"/>
    </source>
</evidence>
<dbReference type="SUPFAM" id="SSF52540">
    <property type="entry name" value="P-loop containing nucleoside triphosphate hydrolases"/>
    <property type="match status" value="1"/>
</dbReference>
<dbReference type="RefSeq" id="WP_306102147.1">
    <property type="nucleotide sequence ID" value="NZ_CP162601.1"/>
</dbReference>
<name>A0AB39HHQ1_9VIBR</name>
<dbReference type="InterPro" id="IPR017871">
    <property type="entry name" value="ABC_transporter-like_CS"/>
</dbReference>
<dbReference type="PANTHER" id="PTHR42771">
    <property type="entry name" value="IRON(3+)-HYDROXAMATE IMPORT ATP-BINDING PROTEIN FHUC"/>
    <property type="match status" value="1"/>
</dbReference>
<dbReference type="Gene3D" id="3.40.50.300">
    <property type="entry name" value="P-loop containing nucleotide triphosphate hydrolases"/>
    <property type="match status" value="1"/>
</dbReference>
<dbReference type="KEGG" id="vih:AB0763_01695"/>
<evidence type="ECO:0000256" key="4">
    <source>
        <dbReference type="ARBA" id="ARBA00022475"/>
    </source>
</evidence>
<dbReference type="GO" id="GO:0005886">
    <property type="term" value="C:plasma membrane"/>
    <property type="evidence" value="ECO:0007669"/>
    <property type="project" value="UniProtKB-SubCell"/>
</dbReference>
<evidence type="ECO:0000256" key="1">
    <source>
        <dbReference type="ARBA" id="ARBA00004202"/>
    </source>
</evidence>
<evidence type="ECO:0000256" key="8">
    <source>
        <dbReference type="ARBA" id="ARBA00023004"/>
    </source>
</evidence>
<comment type="subcellular location">
    <subcellularLocation>
        <location evidence="1">Cell membrane</location>
        <topology evidence="1">Peripheral membrane protein</topology>
    </subcellularLocation>
</comment>
<gene>
    <name evidence="12" type="ORF">AB0763_01695</name>
</gene>
<keyword evidence="7 12" id="KW-0067">ATP-binding</keyword>
<keyword evidence="6" id="KW-0547">Nucleotide-binding</keyword>
<dbReference type="EMBL" id="CP162601">
    <property type="protein sequence ID" value="XDK25388.1"/>
    <property type="molecule type" value="Genomic_DNA"/>
</dbReference>
<dbReference type="GO" id="GO:0006826">
    <property type="term" value="P:iron ion transport"/>
    <property type="evidence" value="ECO:0007669"/>
    <property type="project" value="UniProtKB-KW"/>
</dbReference>
<sequence length="251" mass="27710">MISIDKLTHSIGGNVILDKVSLVLPKGKVTALIGPNGAGKSTLLHILARQTKRQQGSIKLDGTEISEIKHQDMALKMAVVAQESGVSSRLTVEDLVTFGRWPHHQGRPTEKDRDAVQQAMSLFDLNELAARYLDEISGGQKQRAFVAMAYAQDTDWLLLDEPLNNLDIHHARSLMRQLRRLADQEGKSIVIVIHDLNYALANADHFVAIKEGKLAFAGPTSQVATSCALSELYQSDIEIIEQGGKRFAYHH</sequence>
<dbReference type="InterPro" id="IPR051535">
    <property type="entry name" value="Siderophore_ABC-ATPase"/>
</dbReference>
<dbReference type="PANTHER" id="PTHR42771:SF3">
    <property type="entry name" value="PETROBACTIN IMPORT ATP-BINDING PROTEIN YCLP"/>
    <property type="match status" value="1"/>
</dbReference>
<proteinExistence type="inferred from homology"/>
<evidence type="ECO:0000256" key="3">
    <source>
        <dbReference type="ARBA" id="ARBA00022448"/>
    </source>
</evidence>
<dbReference type="CDD" id="cd03214">
    <property type="entry name" value="ABC_Iron-Siderophores_B12_Hemin"/>
    <property type="match status" value="1"/>
</dbReference>
<reference evidence="12" key="1">
    <citation type="submission" date="2024-07" db="EMBL/GenBank/DDBJ databases">
        <title>Genome Analysis of a Potential Novel Vibrio Species Secreting pH- and Thermo-stable Alginate Lyase and its Application in Producing Alginate Oligosaccharides.</title>
        <authorList>
            <person name="Huang H."/>
            <person name="Bao K."/>
        </authorList>
    </citation>
    <scope>NUCLEOTIDE SEQUENCE</scope>
    <source>
        <strain evidence="12">HB236076</strain>
    </source>
</reference>
<dbReference type="InterPro" id="IPR003439">
    <property type="entry name" value="ABC_transporter-like_ATP-bd"/>
</dbReference>
<organism evidence="12">
    <name type="scientific">Vibrio sp. HB236076</name>
    <dbReference type="NCBI Taxonomy" id="3232307"/>
    <lineage>
        <taxon>Bacteria</taxon>
        <taxon>Pseudomonadati</taxon>
        <taxon>Pseudomonadota</taxon>
        <taxon>Gammaproteobacteria</taxon>
        <taxon>Vibrionales</taxon>
        <taxon>Vibrionaceae</taxon>
        <taxon>Vibrio</taxon>
    </lineage>
</organism>
<keyword evidence="9" id="KW-0406">Ion transport</keyword>
<protein>
    <submittedName>
        <fullName evidence="12">ABC transporter ATP-binding protein</fullName>
    </submittedName>
</protein>
<keyword evidence="8" id="KW-0408">Iron</keyword>
<keyword evidence="3" id="KW-0813">Transport</keyword>
<evidence type="ECO:0000256" key="10">
    <source>
        <dbReference type="ARBA" id="ARBA00023136"/>
    </source>
</evidence>
<feature type="domain" description="ABC transporter" evidence="11">
    <location>
        <begin position="2"/>
        <end position="236"/>
    </location>
</feature>
<dbReference type="FunFam" id="3.40.50.300:FF:000134">
    <property type="entry name" value="Iron-enterobactin ABC transporter ATP-binding protein"/>
    <property type="match status" value="1"/>
</dbReference>
<dbReference type="PROSITE" id="PS00211">
    <property type="entry name" value="ABC_TRANSPORTER_1"/>
    <property type="match status" value="1"/>
</dbReference>
<accession>A0AB39HHQ1</accession>
<dbReference type="GO" id="GO:0005524">
    <property type="term" value="F:ATP binding"/>
    <property type="evidence" value="ECO:0007669"/>
    <property type="project" value="UniProtKB-KW"/>
</dbReference>
<dbReference type="SMART" id="SM00382">
    <property type="entry name" value="AAA"/>
    <property type="match status" value="1"/>
</dbReference>
<dbReference type="InterPro" id="IPR003593">
    <property type="entry name" value="AAA+_ATPase"/>
</dbReference>
<comment type="similarity">
    <text evidence="2">Belongs to the ABC transporter superfamily.</text>
</comment>
<dbReference type="Pfam" id="PF00005">
    <property type="entry name" value="ABC_tran"/>
    <property type="match status" value="1"/>
</dbReference>
<evidence type="ECO:0000256" key="6">
    <source>
        <dbReference type="ARBA" id="ARBA00022741"/>
    </source>
</evidence>
<evidence type="ECO:0000256" key="2">
    <source>
        <dbReference type="ARBA" id="ARBA00005417"/>
    </source>
</evidence>
<evidence type="ECO:0000313" key="12">
    <source>
        <dbReference type="EMBL" id="XDK25388.1"/>
    </source>
</evidence>
<evidence type="ECO:0000259" key="11">
    <source>
        <dbReference type="PROSITE" id="PS50893"/>
    </source>
</evidence>
<keyword evidence="5" id="KW-0410">Iron transport</keyword>
<keyword evidence="4" id="KW-1003">Cell membrane</keyword>
<dbReference type="PROSITE" id="PS50893">
    <property type="entry name" value="ABC_TRANSPORTER_2"/>
    <property type="match status" value="1"/>
</dbReference>
<evidence type="ECO:0000256" key="7">
    <source>
        <dbReference type="ARBA" id="ARBA00022840"/>
    </source>
</evidence>